<name>A0ABV0QAC7_9TELE</name>
<proteinExistence type="predicted"/>
<feature type="region of interest" description="Disordered" evidence="1">
    <location>
        <begin position="111"/>
        <end position="132"/>
    </location>
</feature>
<accession>A0ABV0QAC7</accession>
<feature type="non-terminal residue" evidence="2">
    <location>
        <position position="1"/>
    </location>
</feature>
<comment type="caution">
    <text evidence="2">The sequence shown here is derived from an EMBL/GenBank/DDBJ whole genome shotgun (WGS) entry which is preliminary data.</text>
</comment>
<protein>
    <submittedName>
        <fullName evidence="2">Uncharacterized protein</fullName>
    </submittedName>
</protein>
<organism evidence="2 3">
    <name type="scientific">Xenoophorus captivus</name>
    <dbReference type="NCBI Taxonomy" id="1517983"/>
    <lineage>
        <taxon>Eukaryota</taxon>
        <taxon>Metazoa</taxon>
        <taxon>Chordata</taxon>
        <taxon>Craniata</taxon>
        <taxon>Vertebrata</taxon>
        <taxon>Euteleostomi</taxon>
        <taxon>Actinopterygii</taxon>
        <taxon>Neopterygii</taxon>
        <taxon>Teleostei</taxon>
        <taxon>Neoteleostei</taxon>
        <taxon>Acanthomorphata</taxon>
        <taxon>Ovalentaria</taxon>
        <taxon>Atherinomorphae</taxon>
        <taxon>Cyprinodontiformes</taxon>
        <taxon>Goodeidae</taxon>
        <taxon>Xenoophorus</taxon>
    </lineage>
</organism>
<dbReference type="EMBL" id="JAHRIN010003585">
    <property type="protein sequence ID" value="MEQ2192781.1"/>
    <property type="molecule type" value="Genomic_DNA"/>
</dbReference>
<sequence>VVFCQQDIGASSERWRRFQQTDYTHTRGQDGVNLSGRVFSLCQHTNPPMESRPEDTEHKLAEEISWFDSNQHPLQVCLAPPLPDSPLKPPVKKVKFDSSEKGEIFQMLSKKQDETPRTVSASKKTTESTSMQMEKLTSTVQILTLEDLDDMKNIIQKLKALKINDADCRRYSRRRSLKLHGVNEEEGKDLRHKITDIFGSSAPKLRTDLEEMASTSLGAAAPGWIMQTNNHHLRFKVGSRCCLERNKGLQVSFQQQTEDHRGAFTTRQGSKGETLVKKAREEGKKASFCGSFALEMDPPEVI</sequence>
<evidence type="ECO:0000313" key="3">
    <source>
        <dbReference type="Proteomes" id="UP001434883"/>
    </source>
</evidence>
<dbReference type="Proteomes" id="UP001434883">
    <property type="component" value="Unassembled WGS sequence"/>
</dbReference>
<reference evidence="2 3" key="1">
    <citation type="submission" date="2021-06" db="EMBL/GenBank/DDBJ databases">
        <authorList>
            <person name="Palmer J.M."/>
        </authorList>
    </citation>
    <scope>NUCLEOTIDE SEQUENCE [LARGE SCALE GENOMIC DNA]</scope>
    <source>
        <strain evidence="2 3">XC_2019</strain>
        <tissue evidence="2">Muscle</tissue>
    </source>
</reference>
<feature type="compositionally biased region" description="Polar residues" evidence="1">
    <location>
        <begin position="117"/>
        <end position="132"/>
    </location>
</feature>
<evidence type="ECO:0000313" key="2">
    <source>
        <dbReference type="EMBL" id="MEQ2192781.1"/>
    </source>
</evidence>
<gene>
    <name evidence="2" type="ORF">XENOCAPTIV_017217</name>
</gene>
<evidence type="ECO:0000256" key="1">
    <source>
        <dbReference type="SAM" id="MobiDB-lite"/>
    </source>
</evidence>
<keyword evidence="3" id="KW-1185">Reference proteome</keyword>